<proteinExistence type="predicted"/>
<evidence type="ECO:0000313" key="2">
    <source>
        <dbReference type="EnsemblProtists" id="EOD20988"/>
    </source>
</evidence>
<sequence>MYRVPLDGDVSLHHAIDVGFLHGRATPTALVLADPRQTWPGRSDRRQPPPDTRWNPSTCEVGALVLSPLPRTGALLWRRQGLSSNSTASDSNSNSSSNSNSNSLGLPSNSTALLPLPLPLGGALVVHSHGVALNGEARCEATPLVDGAAPRVALSLHSGELDTLCLFISKEQRIVDR</sequence>
<evidence type="ECO:0000256" key="1">
    <source>
        <dbReference type="SAM" id="MobiDB-lite"/>
    </source>
</evidence>
<dbReference type="EnsemblProtists" id="EOD20988">
    <property type="protein sequence ID" value="EOD20988"/>
    <property type="gene ID" value="EMIHUDRAFT_208061"/>
</dbReference>
<dbReference type="AlphaFoldDB" id="A0A0D3JBV3"/>
<dbReference type="HOGENOM" id="CLU_1520587_0_0_1"/>
<feature type="region of interest" description="Disordered" evidence="1">
    <location>
        <begin position="32"/>
        <end position="57"/>
    </location>
</feature>
<protein>
    <submittedName>
        <fullName evidence="2">Uncharacterized protein</fullName>
    </submittedName>
</protein>
<dbReference type="Gene3D" id="2.130.10.10">
    <property type="entry name" value="YVTN repeat-like/Quinoprotein amine dehydrogenase"/>
    <property type="match status" value="1"/>
</dbReference>
<reference evidence="2" key="2">
    <citation type="submission" date="2024-10" db="UniProtKB">
        <authorList>
            <consortium name="EnsemblProtists"/>
        </authorList>
    </citation>
    <scope>IDENTIFICATION</scope>
</reference>
<dbReference type="KEGG" id="ehx:EMIHUDRAFT_208061"/>
<organism evidence="2 3">
    <name type="scientific">Emiliania huxleyi (strain CCMP1516)</name>
    <dbReference type="NCBI Taxonomy" id="280463"/>
    <lineage>
        <taxon>Eukaryota</taxon>
        <taxon>Haptista</taxon>
        <taxon>Haptophyta</taxon>
        <taxon>Prymnesiophyceae</taxon>
        <taxon>Isochrysidales</taxon>
        <taxon>Noelaerhabdaceae</taxon>
        <taxon>Emiliania</taxon>
    </lineage>
</organism>
<dbReference type="STRING" id="2903.R1CE68"/>
<reference evidence="3" key="1">
    <citation type="journal article" date="2013" name="Nature">
        <title>Pan genome of the phytoplankton Emiliania underpins its global distribution.</title>
        <authorList>
            <person name="Read B.A."/>
            <person name="Kegel J."/>
            <person name="Klute M.J."/>
            <person name="Kuo A."/>
            <person name="Lefebvre S.C."/>
            <person name="Maumus F."/>
            <person name="Mayer C."/>
            <person name="Miller J."/>
            <person name="Monier A."/>
            <person name="Salamov A."/>
            <person name="Young J."/>
            <person name="Aguilar M."/>
            <person name="Claverie J.M."/>
            <person name="Frickenhaus S."/>
            <person name="Gonzalez K."/>
            <person name="Herman E.K."/>
            <person name="Lin Y.C."/>
            <person name="Napier J."/>
            <person name="Ogata H."/>
            <person name="Sarno A.F."/>
            <person name="Shmutz J."/>
            <person name="Schroeder D."/>
            <person name="de Vargas C."/>
            <person name="Verret F."/>
            <person name="von Dassow P."/>
            <person name="Valentin K."/>
            <person name="Van de Peer Y."/>
            <person name="Wheeler G."/>
            <person name="Dacks J.B."/>
            <person name="Delwiche C.F."/>
            <person name="Dyhrman S.T."/>
            <person name="Glockner G."/>
            <person name="John U."/>
            <person name="Richards T."/>
            <person name="Worden A.Z."/>
            <person name="Zhang X."/>
            <person name="Grigoriev I.V."/>
            <person name="Allen A.E."/>
            <person name="Bidle K."/>
            <person name="Borodovsky M."/>
            <person name="Bowler C."/>
            <person name="Brownlee C."/>
            <person name="Cock J.M."/>
            <person name="Elias M."/>
            <person name="Gladyshev V.N."/>
            <person name="Groth M."/>
            <person name="Guda C."/>
            <person name="Hadaegh A."/>
            <person name="Iglesias-Rodriguez M.D."/>
            <person name="Jenkins J."/>
            <person name="Jones B.M."/>
            <person name="Lawson T."/>
            <person name="Leese F."/>
            <person name="Lindquist E."/>
            <person name="Lobanov A."/>
            <person name="Lomsadze A."/>
            <person name="Malik S.B."/>
            <person name="Marsh M.E."/>
            <person name="Mackinder L."/>
            <person name="Mock T."/>
            <person name="Mueller-Roeber B."/>
            <person name="Pagarete A."/>
            <person name="Parker M."/>
            <person name="Probert I."/>
            <person name="Quesneville H."/>
            <person name="Raines C."/>
            <person name="Rensing S.A."/>
            <person name="Riano-Pachon D.M."/>
            <person name="Richier S."/>
            <person name="Rokitta S."/>
            <person name="Shiraiwa Y."/>
            <person name="Soanes D.M."/>
            <person name="van der Giezen M."/>
            <person name="Wahlund T.M."/>
            <person name="Williams B."/>
            <person name="Wilson W."/>
            <person name="Wolfe G."/>
            <person name="Wurch L.L."/>
        </authorList>
    </citation>
    <scope>NUCLEOTIDE SEQUENCE</scope>
</reference>
<evidence type="ECO:0000313" key="3">
    <source>
        <dbReference type="Proteomes" id="UP000013827"/>
    </source>
</evidence>
<keyword evidence="3" id="KW-1185">Reference proteome</keyword>
<accession>A0A0D3JBV3</accession>
<dbReference type="Proteomes" id="UP000013827">
    <property type="component" value="Unassembled WGS sequence"/>
</dbReference>
<dbReference type="InterPro" id="IPR015943">
    <property type="entry name" value="WD40/YVTN_repeat-like_dom_sf"/>
</dbReference>
<dbReference type="PaxDb" id="2903-EOD20988"/>
<name>A0A0D3JBV3_EMIH1</name>
<feature type="region of interest" description="Disordered" evidence="1">
    <location>
        <begin position="83"/>
        <end position="105"/>
    </location>
</feature>
<dbReference type="GeneID" id="17266535"/>
<dbReference type="RefSeq" id="XP_005773417.1">
    <property type="nucleotide sequence ID" value="XM_005773360.1"/>
</dbReference>